<dbReference type="Pfam" id="PF03795">
    <property type="entry name" value="YCII"/>
    <property type="match status" value="1"/>
</dbReference>
<comment type="similarity">
    <text evidence="1">Belongs to the YciI family.</text>
</comment>
<evidence type="ECO:0000259" key="3">
    <source>
        <dbReference type="Pfam" id="PF03795"/>
    </source>
</evidence>
<protein>
    <recommendedName>
        <fullName evidence="3">YCII-related domain-containing protein</fullName>
    </recommendedName>
</protein>
<feature type="chain" id="PRO_5046383064" description="YCII-related domain-containing protein" evidence="2">
    <location>
        <begin position="28"/>
        <end position="161"/>
    </location>
</feature>
<evidence type="ECO:0000313" key="5">
    <source>
        <dbReference type="Proteomes" id="UP000654304"/>
    </source>
</evidence>
<keyword evidence="5" id="KW-1185">Reference proteome</keyword>
<dbReference type="InterPro" id="IPR011008">
    <property type="entry name" value="Dimeric_a/b-barrel"/>
</dbReference>
<gene>
    <name evidence="4" type="ORF">H8K43_07555</name>
</gene>
<dbReference type="InterPro" id="IPR005545">
    <property type="entry name" value="YCII"/>
</dbReference>
<dbReference type="Gene3D" id="3.30.70.1060">
    <property type="entry name" value="Dimeric alpha+beta barrel"/>
    <property type="match status" value="1"/>
</dbReference>
<name>A0ABR7A3M8_9BURK</name>
<feature type="domain" description="YCII-related" evidence="3">
    <location>
        <begin position="55"/>
        <end position="139"/>
    </location>
</feature>
<dbReference type="EMBL" id="JACOGD010000003">
    <property type="protein sequence ID" value="MBC3931519.1"/>
    <property type="molecule type" value="Genomic_DNA"/>
</dbReference>
<comment type="caution">
    <text evidence="4">The sequence shown here is derived from an EMBL/GenBank/DDBJ whole genome shotgun (WGS) entry which is preliminary data.</text>
</comment>
<sequence length="161" mass="17146">MRSFTIPLTGLALALGLTLASTPTAHAQQSAPNPQFDAELAKKLGADQRGMRRYVMVVLKTGPNKMAAGAERDAMFAGHFANIKKLAAEGLLVTAGPFDGVDGWRGMFIFAVNSIAEAQALTATDPVIQNGEMVAEYHIHYGTAALMEIPALHQKLTPTLQ</sequence>
<reference evidence="4 5" key="1">
    <citation type="submission" date="2020-08" db="EMBL/GenBank/DDBJ databases">
        <title>Novel species isolated from subtropical streams in China.</title>
        <authorList>
            <person name="Lu H."/>
        </authorList>
    </citation>
    <scope>NUCLEOTIDE SEQUENCE [LARGE SCALE GENOMIC DNA]</scope>
    <source>
        <strain evidence="4 5">CY22W</strain>
    </source>
</reference>
<keyword evidence="2" id="KW-0732">Signal</keyword>
<dbReference type="SUPFAM" id="SSF54909">
    <property type="entry name" value="Dimeric alpha+beta barrel"/>
    <property type="match status" value="1"/>
</dbReference>
<proteinExistence type="inferred from homology"/>
<accession>A0ABR7A3M8</accession>
<organism evidence="4 5">
    <name type="scientific">Undibacterium curvum</name>
    <dbReference type="NCBI Taxonomy" id="2762294"/>
    <lineage>
        <taxon>Bacteria</taxon>
        <taxon>Pseudomonadati</taxon>
        <taxon>Pseudomonadota</taxon>
        <taxon>Betaproteobacteria</taxon>
        <taxon>Burkholderiales</taxon>
        <taxon>Oxalobacteraceae</taxon>
        <taxon>Undibacterium</taxon>
    </lineage>
</organism>
<evidence type="ECO:0000313" key="4">
    <source>
        <dbReference type="EMBL" id="MBC3931519.1"/>
    </source>
</evidence>
<evidence type="ECO:0000256" key="2">
    <source>
        <dbReference type="SAM" id="SignalP"/>
    </source>
</evidence>
<feature type="signal peptide" evidence="2">
    <location>
        <begin position="1"/>
        <end position="27"/>
    </location>
</feature>
<dbReference type="Proteomes" id="UP000654304">
    <property type="component" value="Unassembled WGS sequence"/>
</dbReference>
<evidence type="ECO:0000256" key="1">
    <source>
        <dbReference type="ARBA" id="ARBA00007689"/>
    </source>
</evidence>
<dbReference type="RefSeq" id="WP_186903259.1">
    <property type="nucleotide sequence ID" value="NZ_JACOGD010000003.1"/>
</dbReference>